<dbReference type="EMBL" id="CAJOBF010002246">
    <property type="protein sequence ID" value="CAF4020793.1"/>
    <property type="molecule type" value="Genomic_DNA"/>
</dbReference>
<feature type="compositionally biased region" description="Low complexity" evidence="1">
    <location>
        <begin position="290"/>
        <end position="302"/>
    </location>
</feature>
<gene>
    <name evidence="2" type="ORF">UXM345_LOCUS17357</name>
</gene>
<protein>
    <submittedName>
        <fullName evidence="2">Uncharacterized protein</fullName>
    </submittedName>
</protein>
<sequence>MIHIRIQHEFWTQSMLDCCNQLNHWTIISKHIFLPNTTFHTLWLNAYQINSLMSYAVTSKLKLLISGTEQEQLDAEDLCQFFNHLSTITTTTTSSSETAFVKLSYIEKQYPFELATCFFYRKDFDRSKYYIQYAKDQFFLHWSQLSRLNDLITRDLFLGRIQKDLLSQWKLPDVIRSSISTWNDIVTNRGLFFDRNIKLALTQLHDTQIYCDVHLKRHQIQSSSRTTLTSLLSIIVAKEFLKIKIKISSLQIIDEKTTSLNSTFIQLNSQFSRTIKILRDASKKRASLGRSTSAARRMAATRVAESSERGARSTKGGSNTRTRLDGQRARQAASRAAQWTFMEGEAFRYDPANNYDSHPQLYIGQMSDVCPYCNALKWHAETRGMCCSGGKVKLPELHPPPEPLKSLMSGTTPESKHFLDNIRKYNSCFQMTSFGMS</sequence>
<name>A0A819PU65_9BILA</name>
<proteinExistence type="predicted"/>
<accession>A0A819PU65</accession>
<evidence type="ECO:0000313" key="2">
    <source>
        <dbReference type="EMBL" id="CAF4020793.1"/>
    </source>
</evidence>
<feature type="region of interest" description="Disordered" evidence="1">
    <location>
        <begin position="288"/>
        <end position="329"/>
    </location>
</feature>
<dbReference type="Proteomes" id="UP000663842">
    <property type="component" value="Unassembled WGS sequence"/>
</dbReference>
<evidence type="ECO:0000313" key="3">
    <source>
        <dbReference type="Proteomes" id="UP000663842"/>
    </source>
</evidence>
<organism evidence="2 3">
    <name type="scientific">Rotaria magnacalcarata</name>
    <dbReference type="NCBI Taxonomy" id="392030"/>
    <lineage>
        <taxon>Eukaryota</taxon>
        <taxon>Metazoa</taxon>
        <taxon>Spiralia</taxon>
        <taxon>Gnathifera</taxon>
        <taxon>Rotifera</taxon>
        <taxon>Eurotatoria</taxon>
        <taxon>Bdelloidea</taxon>
        <taxon>Philodinida</taxon>
        <taxon>Philodinidae</taxon>
        <taxon>Rotaria</taxon>
    </lineage>
</organism>
<dbReference type="AlphaFoldDB" id="A0A819PU65"/>
<comment type="caution">
    <text evidence="2">The sequence shown here is derived from an EMBL/GenBank/DDBJ whole genome shotgun (WGS) entry which is preliminary data.</text>
</comment>
<evidence type="ECO:0000256" key="1">
    <source>
        <dbReference type="SAM" id="MobiDB-lite"/>
    </source>
</evidence>
<reference evidence="2" key="1">
    <citation type="submission" date="2021-02" db="EMBL/GenBank/DDBJ databases">
        <authorList>
            <person name="Nowell W R."/>
        </authorList>
    </citation>
    <scope>NUCLEOTIDE SEQUENCE</scope>
</reference>